<keyword evidence="6" id="KW-1185">Reference proteome</keyword>
<protein>
    <submittedName>
        <fullName evidence="5">Baseplate tail fiber connector protein</fullName>
    </submittedName>
</protein>
<dbReference type="Gene3D" id="1.20.5.960">
    <property type="entry name" value="Bacteriophage t4 gene product 9 (gp9)"/>
    <property type="match status" value="1"/>
</dbReference>
<dbReference type="Gene3D" id="2.60.120.640">
    <property type="entry name" value="gp9"/>
    <property type="match status" value="1"/>
</dbReference>
<evidence type="ECO:0000259" key="2">
    <source>
        <dbReference type="Pfam" id="PF07880"/>
    </source>
</evidence>
<dbReference type="Pfam" id="PF22670">
    <property type="entry name" value="Gp10_D3"/>
    <property type="match status" value="1"/>
</dbReference>
<dbReference type="InterPro" id="IPR053827">
    <property type="entry name" value="Gp10_C"/>
</dbReference>
<feature type="region of interest" description="Disordered" evidence="1">
    <location>
        <begin position="507"/>
        <end position="532"/>
    </location>
</feature>
<feature type="domain" description="Baseplate wedge protein gp10" evidence="4">
    <location>
        <begin position="274"/>
        <end position="393"/>
    </location>
</feature>
<feature type="domain" description="Baseplate structural protein Gp10 C-terminal" evidence="3">
    <location>
        <begin position="458"/>
        <end position="609"/>
    </location>
</feature>
<accession>A0A5P8PHE6</accession>
<sequence>MAIKQFQPLNIGNTVDDGTGDYLKKGGEKLNNNMDSLFTQLGDGNIPHSAGAWKTHSAGALVLTEFGQSIAVNTQSGRIKVTLPKGTSKDYNKVVRLRDVWKSWGNNPVTISAISPDRIKGSPDDKILDRNLMDIELVYCAGGNWEYVENKTVNKITTSDMSTVDKKEFLVKDDSQKDFPVIFVNAEYNISQVEVYRRGNLLYYGDSLSEDSDYGSIDPNDPNKLAPLDGKTLRLRVPAAKGDVVTVVTYQDGLAAYRSSYERRVLRVFQTGDTAQKTEPGKIWVGDLTKKFVFTADELGITGRDSINPNTVEVLINGTTLVKAGDADYLTFTCEGVEGNFSNQNDCIANGGQWVTGGEDFSLEFGINDKVSEIKLGRSLESGDVLTVRWFNNDIGSLLDWDGPDGIRERADEIYLNSEQIFNLTGLIEYSDLNNPSQKTMEQAAPKPAFRAQTVSDLFDLFHPIGTIYENAHNPANPTTYMGLGLWVRYAEGKAVVGWSSDPTNPNFHFNKDDTDASGNPTATSGGSAGKDSVTLDLTNIPRAQADQIVLIKDPNGSISIGACMVDPGAEGPDIKTYREGYVTIRDGKTAAAIPLIQPSITAHKWIRVA</sequence>
<dbReference type="EMBL" id="MN095771">
    <property type="protein sequence ID" value="QFR56113.1"/>
    <property type="molecule type" value="Genomic_DNA"/>
</dbReference>
<evidence type="ECO:0000313" key="5">
    <source>
        <dbReference type="EMBL" id="QFR56113.1"/>
    </source>
</evidence>
<evidence type="ECO:0000313" key="6">
    <source>
        <dbReference type="Proteomes" id="UP000326777"/>
    </source>
</evidence>
<feature type="domain" description="Baseplate structural protein Gp9/Gp10 N-terminal" evidence="2">
    <location>
        <begin position="7"/>
        <end position="152"/>
    </location>
</feature>
<dbReference type="InterPro" id="IPR027411">
    <property type="entry name" value="Gp9/Gp10_mid_dom_sf"/>
</dbReference>
<dbReference type="InterPro" id="IPR054430">
    <property type="entry name" value="Gp10_D3"/>
</dbReference>
<proteinExistence type="predicted"/>
<dbReference type="SUPFAM" id="SSF50017">
    <property type="entry name" value="gp9"/>
    <property type="match status" value="1"/>
</dbReference>
<evidence type="ECO:0000256" key="1">
    <source>
        <dbReference type="SAM" id="MobiDB-lite"/>
    </source>
</evidence>
<dbReference type="InterPro" id="IPR036240">
    <property type="entry name" value="Gp9-like_sf"/>
</dbReference>
<reference evidence="6" key="1">
    <citation type="submission" date="2019-06" db="EMBL/GenBank/DDBJ databases">
        <title>Complete genome sequence of Serratia marcescens phage Muldoon.</title>
        <authorList>
            <person name="Campbell S."/>
            <person name="Atkinson C."/>
            <person name="Moreland R."/>
            <person name="Liu M."/>
            <person name="Ramsey J."/>
            <person name="Leavitt J."/>
        </authorList>
    </citation>
    <scope>NUCLEOTIDE SEQUENCE [LARGE SCALE GENOMIC DNA]</scope>
</reference>
<evidence type="ECO:0000259" key="3">
    <source>
        <dbReference type="Pfam" id="PF21939"/>
    </source>
</evidence>
<dbReference type="Pfam" id="PF21939">
    <property type="entry name" value="Gp10_C"/>
    <property type="match status" value="1"/>
</dbReference>
<dbReference type="InterPro" id="IPR008987">
    <property type="entry name" value="Baseplate_struct_prot_Gp9/10_N"/>
</dbReference>
<dbReference type="Pfam" id="PF07880">
    <property type="entry name" value="T4_gp9_10_N"/>
    <property type="match status" value="1"/>
</dbReference>
<organism evidence="5 6">
    <name type="scientific">Serratia phage Muldoon</name>
    <dbReference type="NCBI Taxonomy" id="2601678"/>
    <lineage>
        <taxon>Viruses</taxon>
        <taxon>Duplodnaviria</taxon>
        <taxon>Heunggongvirae</taxon>
        <taxon>Uroviricota</taxon>
        <taxon>Caudoviricetes</taxon>
        <taxon>Muldoonvirus</taxon>
        <taxon>Muldoonvirus muldoon</taxon>
    </lineage>
</organism>
<dbReference type="GO" id="GO:0019076">
    <property type="term" value="P:viral release from host cell"/>
    <property type="evidence" value="ECO:0007669"/>
    <property type="project" value="InterPro"/>
</dbReference>
<dbReference type="Proteomes" id="UP000326777">
    <property type="component" value="Genome"/>
</dbReference>
<gene>
    <name evidence="5" type="ORF">CPT_Muldoon_162</name>
</gene>
<name>A0A5P8PHE6_9CAUD</name>
<feature type="compositionally biased region" description="Polar residues" evidence="1">
    <location>
        <begin position="517"/>
        <end position="526"/>
    </location>
</feature>
<evidence type="ECO:0000259" key="4">
    <source>
        <dbReference type="Pfam" id="PF22670"/>
    </source>
</evidence>